<keyword evidence="5" id="KW-1185">Reference proteome</keyword>
<dbReference type="PANTHER" id="PTHR31286:SF165">
    <property type="entry name" value="DUF4283 DOMAIN-CONTAINING PROTEIN"/>
    <property type="match status" value="1"/>
</dbReference>
<dbReference type="InterPro" id="IPR036875">
    <property type="entry name" value="Znf_CCHC_sf"/>
</dbReference>
<accession>A0A803Q962</accession>
<feature type="compositionally biased region" description="Basic residues" evidence="2">
    <location>
        <begin position="1"/>
        <end position="17"/>
    </location>
</feature>
<dbReference type="GO" id="GO:0003676">
    <property type="term" value="F:nucleic acid binding"/>
    <property type="evidence" value="ECO:0007669"/>
    <property type="project" value="InterPro"/>
</dbReference>
<dbReference type="PANTHER" id="PTHR31286">
    <property type="entry name" value="GLYCINE-RICH CELL WALL STRUCTURAL PROTEIN 1.8-LIKE"/>
    <property type="match status" value="1"/>
</dbReference>
<protein>
    <recommendedName>
        <fullName evidence="3">CCHC-type domain-containing protein</fullName>
    </recommendedName>
</protein>
<evidence type="ECO:0000256" key="2">
    <source>
        <dbReference type="SAM" id="MobiDB-lite"/>
    </source>
</evidence>
<proteinExistence type="predicted"/>
<keyword evidence="1" id="KW-0863">Zinc-finger</keyword>
<dbReference type="InterPro" id="IPR001878">
    <property type="entry name" value="Znf_CCHC"/>
</dbReference>
<dbReference type="AlphaFoldDB" id="A0A803Q962"/>
<feature type="domain" description="CCHC-type" evidence="3">
    <location>
        <begin position="319"/>
        <end position="334"/>
    </location>
</feature>
<keyword evidence="1" id="KW-0862">Zinc</keyword>
<evidence type="ECO:0000259" key="3">
    <source>
        <dbReference type="PROSITE" id="PS50158"/>
    </source>
</evidence>
<dbReference type="InterPro" id="IPR025558">
    <property type="entry name" value="DUF4283"/>
</dbReference>
<sequence length="427" mass="48517">MVKRAKMVGKGKLKGKKTGPSSSDRVIKIRSIDAVLGIQELEVEEADDSMEQCHHSIEQYEKVFSPEESEELSIRQSEIHQDFSDWLTVANRATQDVNSGKRISPPILRSSIVRNLETSFEQLKNDTGKEGTKKKVKIEFANIEDEVNFLQPSVVYYVIGANPPISILEGFVRRIWKDEVVKVGLLAKGIFIIRFQSLEQRDIVLQQGYVFFDRKPMVMKPWNPIDDFTKEEVTNVPTWVQLKGLVIKYWGEASLFKIAGQLVPLQIDNLTKNRDRLQYPRILIQVSLAQKIPEKNSFIDEFDHEVDLDVKYEWLPLVCYNCSGIGHRTSDCRKKEEKKEVGKKVWVPKKPAMNVEKQLDDEGFQKVSKGKKVVSMKEAEGTMIKNMFESLNDDVDVVVGTEIDGGIAEQETGHNTRGEGDPSSSNG</sequence>
<dbReference type="Pfam" id="PF00098">
    <property type="entry name" value="zf-CCHC"/>
    <property type="match status" value="1"/>
</dbReference>
<evidence type="ECO:0000313" key="4">
    <source>
        <dbReference type="EnsemblPlants" id="cds.evm.model.08.1590"/>
    </source>
</evidence>
<reference evidence="4" key="2">
    <citation type="submission" date="2021-03" db="UniProtKB">
        <authorList>
            <consortium name="EnsemblPlants"/>
        </authorList>
    </citation>
    <scope>IDENTIFICATION</scope>
</reference>
<dbReference type="PROSITE" id="PS50158">
    <property type="entry name" value="ZF_CCHC"/>
    <property type="match status" value="1"/>
</dbReference>
<dbReference type="EMBL" id="UZAU01000714">
    <property type="status" value="NOT_ANNOTATED_CDS"/>
    <property type="molecule type" value="Genomic_DNA"/>
</dbReference>
<dbReference type="Pfam" id="PF14111">
    <property type="entry name" value="DUF4283"/>
    <property type="match status" value="1"/>
</dbReference>
<dbReference type="Gramene" id="evm.model.08.1590">
    <property type="protein sequence ID" value="cds.evm.model.08.1590"/>
    <property type="gene ID" value="evm.TU.08.1590"/>
</dbReference>
<feature type="region of interest" description="Disordered" evidence="2">
    <location>
        <begin position="405"/>
        <end position="427"/>
    </location>
</feature>
<name>A0A803Q962_CANSA</name>
<feature type="compositionally biased region" description="Basic and acidic residues" evidence="2">
    <location>
        <begin position="411"/>
        <end position="420"/>
    </location>
</feature>
<feature type="region of interest" description="Disordered" evidence="2">
    <location>
        <begin position="1"/>
        <end position="24"/>
    </location>
</feature>
<evidence type="ECO:0000256" key="1">
    <source>
        <dbReference type="PROSITE-ProRule" id="PRU00047"/>
    </source>
</evidence>
<dbReference type="SUPFAM" id="SSF57756">
    <property type="entry name" value="Retrovirus zinc finger-like domains"/>
    <property type="match status" value="1"/>
</dbReference>
<dbReference type="Proteomes" id="UP000596661">
    <property type="component" value="Chromosome 8"/>
</dbReference>
<evidence type="ECO:0000313" key="5">
    <source>
        <dbReference type="Proteomes" id="UP000596661"/>
    </source>
</evidence>
<reference evidence="4" key="1">
    <citation type="submission" date="2018-11" db="EMBL/GenBank/DDBJ databases">
        <authorList>
            <person name="Grassa J C."/>
        </authorList>
    </citation>
    <scope>NUCLEOTIDE SEQUENCE [LARGE SCALE GENOMIC DNA]</scope>
</reference>
<dbReference type="EnsemblPlants" id="evm.model.08.1590">
    <property type="protein sequence ID" value="cds.evm.model.08.1590"/>
    <property type="gene ID" value="evm.TU.08.1590"/>
</dbReference>
<dbReference type="InterPro" id="IPR040256">
    <property type="entry name" value="At4g02000-like"/>
</dbReference>
<organism evidence="4 5">
    <name type="scientific">Cannabis sativa</name>
    <name type="common">Hemp</name>
    <name type="synonym">Marijuana</name>
    <dbReference type="NCBI Taxonomy" id="3483"/>
    <lineage>
        <taxon>Eukaryota</taxon>
        <taxon>Viridiplantae</taxon>
        <taxon>Streptophyta</taxon>
        <taxon>Embryophyta</taxon>
        <taxon>Tracheophyta</taxon>
        <taxon>Spermatophyta</taxon>
        <taxon>Magnoliopsida</taxon>
        <taxon>eudicotyledons</taxon>
        <taxon>Gunneridae</taxon>
        <taxon>Pentapetalae</taxon>
        <taxon>rosids</taxon>
        <taxon>fabids</taxon>
        <taxon>Rosales</taxon>
        <taxon>Cannabaceae</taxon>
        <taxon>Cannabis</taxon>
    </lineage>
</organism>
<dbReference type="GO" id="GO:0008270">
    <property type="term" value="F:zinc ion binding"/>
    <property type="evidence" value="ECO:0007669"/>
    <property type="project" value="UniProtKB-KW"/>
</dbReference>
<keyword evidence="1" id="KW-0479">Metal-binding</keyword>